<accession>A0A137NWU1</accession>
<dbReference type="OrthoDB" id="432528at2759"/>
<sequence length="340" mass="39307">MLILFLYYFLLVISTEDYLTSVTIRDNKLYNIYQDSKLDHVKCRVFELKEGPIIDIINSSKTYELIQSLKGFNLVFIDTPDSSKESYNKLWVRTKSYLGAAQQKNTLYANWIGYINLDDMSLKTDSSFIKFPMFENFPMDRYTINTVTNKYGSALYITGGVISPNNDRSLLYAKSFYKYNFTSKEWIDMAYSANGKLRHFIEHRSVVIENRYLVILGGPPERSKNELESSNSERSNLIRKSLYNLTVFDTFSNNWEEVNIKPNILETSIATLQFNRFLATVYNNKIIVIGMSVGDDDHFIVGGSPFMGILDYNSKTWNWSPIYDEDGSKFNLSISALDLL</sequence>
<protein>
    <recommendedName>
        <fullName evidence="4">Galactose oxidase</fullName>
    </recommendedName>
</protein>
<feature type="signal peptide" evidence="1">
    <location>
        <begin position="1"/>
        <end position="15"/>
    </location>
</feature>
<feature type="chain" id="PRO_5012972331" description="Galactose oxidase" evidence="1">
    <location>
        <begin position="16"/>
        <end position="340"/>
    </location>
</feature>
<keyword evidence="3" id="KW-1185">Reference proteome</keyword>
<dbReference type="Proteomes" id="UP000070444">
    <property type="component" value="Unassembled WGS sequence"/>
</dbReference>
<dbReference type="Gene3D" id="2.120.10.80">
    <property type="entry name" value="Kelch-type beta propeller"/>
    <property type="match status" value="1"/>
</dbReference>
<evidence type="ECO:0000313" key="2">
    <source>
        <dbReference type="EMBL" id="KXN67104.1"/>
    </source>
</evidence>
<dbReference type="InterPro" id="IPR015915">
    <property type="entry name" value="Kelch-typ_b-propeller"/>
</dbReference>
<feature type="non-terminal residue" evidence="2">
    <location>
        <position position="340"/>
    </location>
</feature>
<name>A0A137NWU1_CONC2</name>
<proteinExistence type="predicted"/>
<dbReference type="AlphaFoldDB" id="A0A137NWU1"/>
<dbReference type="SUPFAM" id="SSF117281">
    <property type="entry name" value="Kelch motif"/>
    <property type="match status" value="1"/>
</dbReference>
<evidence type="ECO:0000313" key="3">
    <source>
        <dbReference type="Proteomes" id="UP000070444"/>
    </source>
</evidence>
<gene>
    <name evidence="2" type="ORF">CONCODRAFT_10902</name>
</gene>
<reference evidence="2 3" key="1">
    <citation type="journal article" date="2015" name="Genome Biol. Evol.">
        <title>Phylogenomic analyses indicate that early fungi evolved digesting cell walls of algal ancestors of land plants.</title>
        <authorList>
            <person name="Chang Y."/>
            <person name="Wang S."/>
            <person name="Sekimoto S."/>
            <person name="Aerts A.L."/>
            <person name="Choi C."/>
            <person name="Clum A."/>
            <person name="LaButti K.M."/>
            <person name="Lindquist E.A."/>
            <person name="Yee Ngan C."/>
            <person name="Ohm R.A."/>
            <person name="Salamov A.A."/>
            <person name="Grigoriev I.V."/>
            <person name="Spatafora J.W."/>
            <person name="Berbee M.L."/>
        </authorList>
    </citation>
    <scope>NUCLEOTIDE SEQUENCE [LARGE SCALE GENOMIC DNA]</scope>
    <source>
        <strain evidence="2 3">NRRL 28638</strain>
    </source>
</reference>
<dbReference type="EMBL" id="KQ964660">
    <property type="protein sequence ID" value="KXN67104.1"/>
    <property type="molecule type" value="Genomic_DNA"/>
</dbReference>
<keyword evidence="1" id="KW-0732">Signal</keyword>
<organism evidence="2 3">
    <name type="scientific">Conidiobolus coronatus (strain ATCC 28846 / CBS 209.66 / NRRL 28638)</name>
    <name type="common">Delacroixia coronata</name>
    <dbReference type="NCBI Taxonomy" id="796925"/>
    <lineage>
        <taxon>Eukaryota</taxon>
        <taxon>Fungi</taxon>
        <taxon>Fungi incertae sedis</taxon>
        <taxon>Zoopagomycota</taxon>
        <taxon>Entomophthoromycotina</taxon>
        <taxon>Entomophthoromycetes</taxon>
        <taxon>Entomophthorales</taxon>
        <taxon>Ancylistaceae</taxon>
        <taxon>Conidiobolus</taxon>
    </lineage>
</organism>
<evidence type="ECO:0008006" key="4">
    <source>
        <dbReference type="Google" id="ProtNLM"/>
    </source>
</evidence>
<evidence type="ECO:0000256" key="1">
    <source>
        <dbReference type="SAM" id="SignalP"/>
    </source>
</evidence>